<evidence type="ECO:0000313" key="2">
    <source>
        <dbReference type="EMBL" id="MBX8631329.1"/>
    </source>
</evidence>
<dbReference type="CDD" id="cd04491">
    <property type="entry name" value="SoSSB_OBF"/>
    <property type="match status" value="3"/>
</dbReference>
<evidence type="ECO:0000256" key="1">
    <source>
        <dbReference type="ARBA" id="ARBA00023125"/>
    </source>
</evidence>
<sequence>MESDLTKHVEDMYGVLGGKVEREVLKNDLELYVKQYRVSLPSAKRSIVKRYGGDPDSLSVGVEKNIAEILSGESGVDTSGTVVYSEQKEIEIDGKKRRLLSGLLEDATGSIPFTIWDFEGETIAKGDSVSIRNAYTTAYRDRPQLNISSRSRIWVRERIENWAREPKKIASIGGNEVSVDFVGKIVSVTPKRIVSKGREIDIHYGLIGDETKTVRFTAWKDFGIVKGDVVSIKGAYTRERNGEIQINLSERTTVEKLTGTIIQSVARFGEPRKYNITDLRDGMGNVTVSGKLLKSEKKEIQHNGQTVTMYSGMIADSTGKIAFTGWRTFPYSEGQSVTISGAYVRSWKGVPQLKFDEKSEISISESDVSAEEGNTKFEIGSLEERGGAVDATVGATVTDIRQGTGLVLRCPVCSRGLKAGECRVHGSVSGVPDFRIRLVVDDGTGSMTVNLNRELSEALSGFTLEDVRKRSEVTLSQDAVIADISSKLLFSRLLFTGNVYSDDFGLNMSCREVKTDNCEVIEMATQLYQKVIQSLGM</sequence>
<organism evidence="3 4">
    <name type="scientific">Candidatus Sysuiplasma superficiale</name>
    <dbReference type="NCBI Taxonomy" id="2823368"/>
    <lineage>
        <taxon>Archaea</taxon>
        <taxon>Methanobacteriati</taxon>
        <taxon>Thermoplasmatota</taxon>
        <taxon>Thermoplasmata</taxon>
        <taxon>Candidatus Sysuiplasmatales</taxon>
        <taxon>Candidatus Sysuiplasmataceae</taxon>
        <taxon>Candidatus Sysuiplasma</taxon>
    </lineage>
</organism>
<comment type="caution">
    <text evidence="3">The sequence shown here is derived from an EMBL/GenBank/DDBJ whole genome shotgun (WGS) entry which is preliminary data.</text>
</comment>
<dbReference type="AlphaFoldDB" id="A0A8J8CI43"/>
<dbReference type="PANTHER" id="PTHR13356">
    <property type="entry name" value="OB FOLD NUCLEIC ACID BINDING PROTEIN-RELATED"/>
    <property type="match status" value="1"/>
</dbReference>
<dbReference type="EMBL" id="JAHEAC010000076">
    <property type="protein sequence ID" value="MBX8644588.1"/>
    <property type="molecule type" value="Genomic_DNA"/>
</dbReference>
<reference evidence="3" key="1">
    <citation type="submission" date="2021-05" db="EMBL/GenBank/DDBJ databases">
        <title>Genomic insights into ecological role and evolution of a novel Thermoplasmata order Candidatus Sysuiplasmatales.</title>
        <authorList>
            <person name="Yuan Y."/>
        </authorList>
    </citation>
    <scope>NUCLEOTIDE SEQUENCE</scope>
    <source>
        <strain evidence="3">TUT19-bin139</strain>
        <strain evidence="2">YP2-bin.285</strain>
    </source>
</reference>
<name>A0A8J8CI43_9ARCH</name>
<protein>
    <submittedName>
        <fullName evidence="3">Uncharacterized protein</fullName>
    </submittedName>
</protein>
<dbReference type="InterPro" id="IPR051231">
    <property type="entry name" value="SOSS-B"/>
</dbReference>
<evidence type="ECO:0000313" key="3">
    <source>
        <dbReference type="EMBL" id="MBX8644588.1"/>
    </source>
</evidence>
<dbReference type="Proteomes" id="UP000750197">
    <property type="component" value="Unassembled WGS sequence"/>
</dbReference>
<dbReference type="SUPFAM" id="SSF50249">
    <property type="entry name" value="Nucleic acid-binding proteins"/>
    <property type="match status" value="4"/>
</dbReference>
<dbReference type="InterPro" id="IPR012340">
    <property type="entry name" value="NA-bd_OB-fold"/>
</dbReference>
<keyword evidence="1" id="KW-0238">DNA-binding</keyword>
<gene>
    <name evidence="2" type="ORF">J9259_02230</name>
    <name evidence="3" type="ORF">KIY12_07705</name>
</gene>
<proteinExistence type="predicted"/>
<evidence type="ECO:0000313" key="4">
    <source>
        <dbReference type="Proteomes" id="UP000750197"/>
    </source>
</evidence>
<dbReference type="GO" id="GO:0000724">
    <property type="term" value="P:double-strand break repair via homologous recombination"/>
    <property type="evidence" value="ECO:0007669"/>
    <property type="project" value="TreeGrafter"/>
</dbReference>
<dbReference type="EMBL" id="JAGVSJ010000003">
    <property type="protein sequence ID" value="MBX8631329.1"/>
    <property type="molecule type" value="Genomic_DNA"/>
</dbReference>
<dbReference type="GO" id="GO:0010212">
    <property type="term" value="P:response to ionizing radiation"/>
    <property type="evidence" value="ECO:0007669"/>
    <property type="project" value="TreeGrafter"/>
</dbReference>
<dbReference type="PANTHER" id="PTHR13356:SF10">
    <property type="entry name" value="REPLICATION FACTOR-A PROTEIN 1"/>
    <property type="match status" value="1"/>
</dbReference>
<dbReference type="GO" id="GO:0003677">
    <property type="term" value="F:DNA binding"/>
    <property type="evidence" value="ECO:0007669"/>
    <property type="project" value="UniProtKB-KW"/>
</dbReference>
<dbReference type="Gene3D" id="2.40.50.140">
    <property type="entry name" value="Nucleic acid-binding proteins"/>
    <property type="match status" value="4"/>
</dbReference>
<accession>A0A8J8CI43</accession>
<dbReference type="Proteomes" id="UP000716004">
    <property type="component" value="Unassembled WGS sequence"/>
</dbReference>